<evidence type="ECO:0000313" key="6">
    <source>
        <dbReference type="EMBL" id="GFH50352.1"/>
    </source>
</evidence>
<reference evidence="6 7" key="1">
    <citation type="journal article" date="2021" name="Sci. Rep.">
        <title>The genome of the diatom Chaetoceros tenuissimus carries an ancient integrated fragment of an extant virus.</title>
        <authorList>
            <person name="Hongo Y."/>
            <person name="Kimura K."/>
            <person name="Takaki Y."/>
            <person name="Yoshida Y."/>
            <person name="Baba S."/>
            <person name="Kobayashi G."/>
            <person name="Nagasaki K."/>
            <person name="Hano T."/>
            <person name="Tomaru Y."/>
        </authorList>
    </citation>
    <scope>NUCLEOTIDE SEQUENCE [LARGE SCALE GENOMIC DNA]</scope>
    <source>
        <strain evidence="6 7">NIES-3715</strain>
    </source>
</reference>
<evidence type="ECO:0000256" key="5">
    <source>
        <dbReference type="SAM" id="Phobius"/>
    </source>
</evidence>
<keyword evidence="4 5" id="KW-0472">Membrane</keyword>
<dbReference type="PANTHER" id="PTHR10250">
    <property type="entry name" value="MICROSOMAL GLUTATHIONE S-TRANSFERASE"/>
    <property type="match status" value="1"/>
</dbReference>
<evidence type="ECO:0008006" key="8">
    <source>
        <dbReference type="Google" id="ProtNLM"/>
    </source>
</evidence>
<dbReference type="GO" id="GO:0006691">
    <property type="term" value="P:leukotriene metabolic process"/>
    <property type="evidence" value="ECO:0007669"/>
    <property type="project" value="UniProtKB-ARBA"/>
</dbReference>
<feature type="transmembrane region" description="Helical" evidence="5">
    <location>
        <begin position="12"/>
        <end position="28"/>
    </location>
</feature>
<dbReference type="GO" id="GO:0005783">
    <property type="term" value="C:endoplasmic reticulum"/>
    <property type="evidence" value="ECO:0007669"/>
    <property type="project" value="TreeGrafter"/>
</dbReference>
<dbReference type="Proteomes" id="UP001054902">
    <property type="component" value="Unassembled WGS sequence"/>
</dbReference>
<evidence type="ECO:0000256" key="1">
    <source>
        <dbReference type="ARBA" id="ARBA00004141"/>
    </source>
</evidence>
<dbReference type="InterPro" id="IPR001129">
    <property type="entry name" value="Membr-assoc_MAPEG"/>
</dbReference>
<dbReference type="GO" id="GO:0004364">
    <property type="term" value="F:glutathione transferase activity"/>
    <property type="evidence" value="ECO:0007669"/>
    <property type="project" value="TreeGrafter"/>
</dbReference>
<dbReference type="PANTHER" id="PTHR10250:SF26">
    <property type="entry name" value="GLUTATHIONE S-TRANSFERASE 3, MITOCHONDRIAL"/>
    <property type="match status" value="1"/>
</dbReference>
<evidence type="ECO:0000256" key="3">
    <source>
        <dbReference type="ARBA" id="ARBA00022989"/>
    </source>
</evidence>
<dbReference type="GO" id="GO:0016020">
    <property type="term" value="C:membrane"/>
    <property type="evidence" value="ECO:0007669"/>
    <property type="project" value="UniProtKB-SubCell"/>
</dbReference>
<keyword evidence="7" id="KW-1185">Reference proteome</keyword>
<evidence type="ECO:0000313" key="7">
    <source>
        <dbReference type="Proteomes" id="UP001054902"/>
    </source>
</evidence>
<dbReference type="GO" id="GO:0004602">
    <property type="term" value="F:glutathione peroxidase activity"/>
    <property type="evidence" value="ECO:0007669"/>
    <property type="project" value="TreeGrafter"/>
</dbReference>
<gene>
    <name evidence="6" type="ORF">CTEN210_06828</name>
</gene>
<protein>
    <recommendedName>
        <fullName evidence="8">Glutathione transferase</fullName>
    </recommendedName>
</protein>
<dbReference type="Gene3D" id="1.20.120.550">
    <property type="entry name" value="Membrane associated eicosanoid/glutathione metabolism-like domain"/>
    <property type="match status" value="1"/>
</dbReference>
<dbReference type="InterPro" id="IPR023352">
    <property type="entry name" value="MAPEG-like_dom_sf"/>
</dbReference>
<sequence length="148" mass="16308">MVAIEVPDSYGYVVLTAGVLPAVTNFLLSGKVMAARKQYDVKYPNLYAVPGYHKNADEFNRVQRGHQHMLENLSDFRFVSFIGGMMHPVTCAVSGVLYCAGSYLYMMGYSDNKLDVKTARLKKGGPILMLGLMVNLVCAAKYAVSLIK</sequence>
<dbReference type="SUPFAM" id="SSF161084">
    <property type="entry name" value="MAPEG domain-like"/>
    <property type="match status" value="1"/>
</dbReference>
<name>A0AAD3CQL1_9STRA</name>
<dbReference type="EMBL" id="BLLK01000038">
    <property type="protein sequence ID" value="GFH50352.1"/>
    <property type="molecule type" value="Genomic_DNA"/>
</dbReference>
<keyword evidence="2 5" id="KW-0812">Transmembrane</keyword>
<accession>A0AAD3CQL1</accession>
<feature type="transmembrane region" description="Helical" evidence="5">
    <location>
        <begin position="78"/>
        <end position="105"/>
    </location>
</feature>
<dbReference type="Pfam" id="PF01124">
    <property type="entry name" value="MAPEG"/>
    <property type="match status" value="1"/>
</dbReference>
<feature type="transmembrane region" description="Helical" evidence="5">
    <location>
        <begin position="125"/>
        <end position="144"/>
    </location>
</feature>
<proteinExistence type="predicted"/>
<keyword evidence="3 5" id="KW-1133">Transmembrane helix</keyword>
<dbReference type="AlphaFoldDB" id="A0AAD3CQL1"/>
<evidence type="ECO:0000256" key="2">
    <source>
        <dbReference type="ARBA" id="ARBA00022692"/>
    </source>
</evidence>
<comment type="caution">
    <text evidence="6">The sequence shown here is derived from an EMBL/GenBank/DDBJ whole genome shotgun (WGS) entry which is preliminary data.</text>
</comment>
<comment type="subcellular location">
    <subcellularLocation>
        <location evidence="1">Membrane</location>
        <topology evidence="1">Multi-pass membrane protein</topology>
    </subcellularLocation>
</comment>
<organism evidence="6 7">
    <name type="scientific">Chaetoceros tenuissimus</name>
    <dbReference type="NCBI Taxonomy" id="426638"/>
    <lineage>
        <taxon>Eukaryota</taxon>
        <taxon>Sar</taxon>
        <taxon>Stramenopiles</taxon>
        <taxon>Ochrophyta</taxon>
        <taxon>Bacillariophyta</taxon>
        <taxon>Coscinodiscophyceae</taxon>
        <taxon>Chaetocerotophycidae</taxon>
        <taxon>Chaetocerotales</taxon>
        <taxon>Chaetocerotaceae</taxon>
        <taxon>Chaetoceros</taxon>
    </lineage>
</organism>
<dbReference type="GO" id="GO:0005635">
    <property type="term" value="C:nuclear envelope"/>
    <property type="evidence" value="ECO:0007669"/>
    <property type="project" value="TreeGrafter"/>
</dbReference>
<dbReference type="InterPro" id="IPR050997">
    <property type="entry name" value="MAPEG"/>
</dbReference>
<evidence type="ECO:0000256" key="4">
    <source>
        <dbReference type="ARBA" id="ARBA00023136"/>
    </source>
</evidence>